<gene>
    <name evidence="6" type="ORF">PG2T_14970</name>
</gene>
<dbReference type="PANTHER" id="PTHR44051">
    <property type="entry name" value="GLUTATHIONE S-TRANSFERASE-RELATED"/>
    <property type="match status" value="1"/>
</dbReference>
<dbReference type="Gene3D" id="1.20.1050.10">
    <property type="match status" value="1"/>
</dbReference>
<dbReference type="SFLD" id="SFLDG00358">
    <property type="entry name" value="Main_(cytGST)"/>
    <property type="match status" value="1"/>
</dbReference>
<dbReference type="PANTHER" id="PTHR44051:SF8">
    <property type="entry name" value="GLUTATHIONE S-TRANSFERASE GSTA"/>
    <property type="match status" value="1"/>
</dbReference>
<dbReference type="EMBL" id="CP014671">
    <property type="protein sequence ID" value="ANX05356.1"/>
    <property type="molecule type" value="Genomic_DNA"/>
</dbReference>
<evidence type="ECO:0000313" key="6">
    <source>
        <dbReference type="EMBL" id="ANX05356.1"/>
    </source>
</evidence>
<dbReference type="Pfam" id="PF00043">
    <property type="entry name" value="GST_C"/>
    <property type="match status" value="1"/>
</dbReference>
<dbReference type="InterPro" id="IPR004046">
    <property type="entry name" value="GST_C"/>
</dbReference>
<dbReference type="Pfam" id="PF02798">
    <property type="entry name" value="GST_N"/>
    <property type="match status" value="1"/>
</dbReference>
<keyword evidence="2" id="KW-0808">Transferase</keyword>
<dbReference type="SUPFAM" id="SSF47616">
    <property type="entry name" value="GST C-terminal domain-like"/>
    <property type="match status" value="1"/>
</dbReference>
<comment type="similarity">
    <text evidence="1 3">Belongs to the GST superfamily.</text>
</comment>
<dbReference type="CDD" id="cd03207">
    <property type="entry name" value="GST_C_8"/>
    <property type="match status" value="1"/>
</dbReference>
<dbReference type="SUPFAM" id="SSF52833">
    <property type="entry name" value="Thioredoxin-like"/>
    <property type="match status" value="1"/>
</dbReference>
<dbReference type="FunCoup" id="A0A1B1YXB2">
    <property type="interactions" value="107"/>
</dbReference>
<proteinExistence type="inferred from homology"/>
<dbReference type="STRING" id="1810504.PG2T_14970"/>
<dbReference type="InterPro" id="IPR004045">
    <property type="entry name" value="Glutathione_S-Trfase_N"/>
</dbReference>
<dbReference type="FunFam" id="3.40.30.10:FF:000039">
    <property type="entry name" value="Glutathione S-transferase domain"/>
    <property type="match status" value="1"/>
</dbReference>
<name>A0A1B1YXB2_9GAMM</name>
<dbReference type="CDD" id="cd03046">
    <property type="entry name" value="GST_N_GTT1_like"/>
    <property type="match status" value="1"/>
</dbReference>
<protein>
    <recommendedName>
        <fullName evidence="8">Glutathione S-transferase</fullName>
    </recommendedName>
</protein>
<dbReference type="Proteomes" id="UP000092952">
    <property type="component" value="Chromosome"/>
</dbReference>
<keyword evidence="7" id="KW-1185">Reference proteome</keyword>
<evidence type="ECO:0000256" key="2">
    <source>
        <dbReference type="ARBA" id="ARBA00022679"/>
    </source>
</evidence>
<dbReference type="PROSITE" id="PS50405">
    <property type="entry name" value="GST_CTER"/>
    <property type="match status" value="1"/>
</dbReference>
<dbReference type="AlphaFoldDB" id="A0A1B1YXB2"/>
<dbReference type="InterPro" id="IPR036249">
    <property type="entry name" value="Thioredoxin-like_sf"/>
</dbReference>
<dbReference type="InterPro" id="IPR036282">
    <property type="entry name" value="Glutathione-S-Trfase_C_sf"/>
</dbReference>
<dbReference type="Gene3D" id="3.40.30.10">
    <property type="entry name" value="Glutaredoxin"/>
    <property type="match status" value="1"/>
</dbReference>
<feature type="domain" description="GST C-terminal" evidence="5">
    <location>
        <begin position="85"/>
        <end position="204"/>
    </location>
</feature>
<dbReference type="RefSeq" id="WP_068807297.1">
    <property type="nucleotide sequence ID" value="NZ_CP014671.1"/>
</dbReference>
<feature type="domain" description="GST N-terminal" evidence="4">
    <location>
        <begin position="1"/>
        <end position="80"/>
    </location>
</feature>
<dbReference type="GO" id="GO:0016740">
    <property type="term" value="F:transferase activity"/>
    <property type="evidence" value="ECO:0007669"/>
    <property type="project" value="UniProtKB-KW"/>
</dbReference>
<evidence type="ECO:0000256" key="3">
    <source>
        <dbReference type="RuleBase" id="RU003494"/>
    </source>
</evidence>
<evidence type="ECO:0000313" key="7">
    <source>
        <dbReference type="Proteomes" id="UP000092952"/>
    </source>
</evidence>
<evidence type="ECO:0000259" key="4">
    <source>
        <dbReference type="PROSITE" id="PS50404"/>
    </source>
</evidence>
<dbReference type="SFLD" id="SFLDS00019">
    <property type="entry name" value="Glutathione_Transferase_(cytos"/>
    <property type="match status" value="1"/>
</dbReference>
<dbReference type="KEGG" id="gbi:PG2T_14970"/>
<organism evidence="6 7">
    <name type="scientific">Immundisolibacter cernigliae</name>
    <dbReference type="NCBI Taxonomy" id="1810504"/>
    <lineage>
        <taxon>Bacteria</taxon>
        <taxon>Pseudomonadati</taxon>
        <taxon>Pseudomonadota</taxon>
        <taxon>Gammaproteobacteria</taxon>
        <taxon>Immundisolibacterales</taxon>
        <taxon>Immundisolibacteraceae</taxon>
        <taxon>Immundisolibacter</taxon>
    </lineage>
</organism>
<dbReference type="InterPro" id="IPR010987">
    <property type="entry name" value="Glutathione-S-Trfase_C-like"/>
</dbReference>
<evidence type="ECO:0008006" key="8">
    <source>
        <dbReference type="Google" id="ProtNLM"/>
    </source>
</evidence>
<accession>A0A1B1YXB2</accession>
<dbReference type="OrthoDB" id="5740960at2"/>
<reference evidence="7" key="1">
    <citation type="submission" date="2016-03" db="EMBL/GenBank/DDBJ databases">
        <title>Complete genome sequence of Solimmundus cernigliae, representing a novel lineage of polycyclic aromatic hydrocarbon degraders within the Gammaproteobacteria.</title>
        <authorList>
            <person name="Singleton D.R."/>
            <person name="Dickey A.N."/>
            <person name="Scholl E.H."/>
            <person name="Wright F.A."/>
            <person name="Aitken M.D."/>
        </authorList>
    </citation>
    <scope>NUCLEOTIDE SEQUENCE [LARGE SCALE GENOMIC DNA]</scope>
    <source>
        <strain evidence="7">TR3.2</strain>
    </source>
</reference>
<dbReference type="InterPro" id="IPR040079">
    <property type="entry name" value="Glutathione_S-Trfase"/>
</dbReference>
<dbReference type="PROSITE" id="PS50404">
    <property type="entry name" value="GST_NTER"/>
    <property type="match status" value="1"/>
</dbReference>
<evidence type="ECO:0000256" key="1">
    <source>
        <dbReference type="ARBA" id="ARBA00007409"/>
    </source>
</evidence>
<dbReference type="InParanoid" id="A0A1B1YXB2"/>
<dbReference type="SFLD" id="SFLDG01150">
    <property type="entry name" value="Main.1:_Beta-like"/>
    <property type="match status" value="1"/>
</dbReference>
<evidence type="ECO:0000259" key="5">
    <source>
        <dbReference type="PROSITE" id="PS50405"/>
    </source>
</evidence>
<sequence length="204" mass="23203">MLKLYGQFMSRAQRCLWTLEELGVPYEHVKTNQGAGESRTPEFLKINPNGHVPVLQDGDFVLWESMAIAQYVAKKYGQGSLWPASVEDEGRVFQWALWASLEMEIYVVNYLRHAMLYPPEKRRPELAKEATDTLPAPLRVLNDSLAGKDYLVGNRFSVADINVATVLLLADIYKQIGVDQYPNIIAWLNRVAARPAWQKLPTLK</sequence>